<dbReference type="GO" id="GO:0000226">
    <property type="term" value="P:microtubule cytoskeleton organization"/>
    <property type="evidence" value="ECO:0007669"/>
    <property type="project" value="TreeGrafter"/>
</dbReference>
<dbReference type="GO" id="GO:0005543">
    <property type="term" value="F:phospholipid binding"/>
    <property type="evidence" value="ECO:0007669"/>
    <property type="project" value="InterPro"/>
</dbReference>
<feature type="compositionally biased region" description="Low complexity" evidence="2">
    <location>
        <begin position="349"/>
        <end position="363"/>
    </location>
</feature>
<reference evidence="4" key="2">
    <citation type="journal article" date="2022" name="Proc. Natl. Acad. Sci. U.S.A.">
        <title>Diploid-dominant life cycles characterize the early evolution of Fungi.</title>
        <authorList>
            <person name="Amses K.R."/>
            <person name="Simmons D.R."/>
            <person name="Longcore J.E."/>
            <person name="Mondo S.J."/>
            <person name="Seto K."/>
            <person name="Jeronimo G.H."/>
            <person name="Bonds A.E."/>
            <person name="Quandt C.A."/>
            <person name="Davis W.J."/>
            <person name="Chang Y."/>
            <person name="Federici B.A."/>
            <person name="Kuo A."/>
            <person name="LaButti K."/>
            <person name="Pangilinan J."/>
            <person name="Andreopoulos W."/>
            <person name="Tritt A."/>
            <person name="Riley R."/>
            <person name="Hundley H."/>
            <person name="Johnson J."/>
            <person name="Lipzen A."/>
            <person name="Barry K."/>
            <person name="Lang B.F."/>
            <person name="Cuomo C.A."/>
            <person name="Buchler N.E."/>
            <person name="Grigoriev I.V."/>
            <person name="Spatafora J.W."/>
            <person name="Stajich J.E."/>
            <person name="James T.Y."/>
        </authorList>
    </citation>
    <scope>NUCLEOTIDE SEQUENCE</scope>
    <source>
        <strain evidence="4">AG</strain>
    </source>
</reference>
<organism evidence="4 5">
    <name type="scientific">Umbelopsis ramanniana AG</name>
    <dbReference type="NCBI Taxonomy" id="1314678"/>
    <lineage>
        <taxon>Eukaryota</taxon>
        <taxon>Fungi</taxon>
        <taxon>Fungi incertae sedis</taxon>
        <taxon>Mucoromycota</taxon>
        <taxon>Mucoromycotina</taxon>
        <taxon>Umbelopsidomycetes</taxon>
        <taxon>Umbelopsidales</taxon>
        <taxon>Umbelopsidaceae</taxon>
        <taxon>Umbelopsis</taxon>
    </lineage>
</organism>
<feature type="domain" description="Pleckstrin homology" evidence="3">
    <location>
        <begin position="741"/>
        <end position="855"/>
    </location>
</feature>
<comment type="caution">
    <text evidence="4">The sequence shown here is derived from an EMBL/GenBank/DDBJ whole genome shotgun (WGS) entry which is preliminary data.</text>
</comment>
<feature type="region of interest" description="Disordered" evidence="2">
    <location>
        <begin position="336"/>
        <end position="365"/>
    </location>
</feature>
<accession>A0AAD5ECW1</accession>
<proteinExistence type="predicted"/>
<dbReference type="GO" id="GO:0015631">
    <property type="term" value="F:tubulin binding"/>
    <property type="evidence" value="ECO:0007669"/>
    <property type="project" value="TreeGrafter"/>
</dbReference>
<dbReference type="AlphaFoldDB" id="A0AAD5ECW1"/>
<feature type="compositionally biased region" description="Polar residues" evidence="2">
    <location>
        <begin position="293"/>
        <end position="304"/>
    </location>
</feature>
<dbReference type="PANTHER" id="PTHR28190">
    <property type="entry name" value="NUCLEAR MIGRATION PROTEIN NUM1"/>
    <property type="match status" value="1"/>
</dbReference>
<dbReference type="Proteomes" id="UP001206595">
    <property type="component" value="Unassembled WGS sequence"/>
</dbReference>
<evidence type="ECO:0000256" key="2">
    <source>
        <dbReference type="SAM" id="MobiDB-lite"/>
    </source>
</evidence>
<dbReference type="GO" id="GO:0005938">
    <property type="term" value="C:cell cortex"/>
    <property type="evidence" value="ECO:0007669"/>
    <property type="project" value="InterPro"/>
</dbReference>
<feature type="compositionally biased region" description="Basic and acidic residues" evidence="2">
    <location>
        <begin position="485"/>
        <end position="498"/>
    </location>
</feature>
<keyword evidence="1" id="KW-0175">Coiled coil</keyword>
<keyword evidence="5" id="KW-1185">Reference proteome</keyword>
<sequence>MIDIPDSPKTPTTTNYNENALQQLQDRISMRTRALNDAHSESNKSILQNQYKQLKEHYRLASDNTDTTERESQTVRETTEHKLYDLIRQKSELKAQCRKSEFSPKAYPPRMTCSNSTPVSGRITSICSPTDNFPLPTTCSIPASPSSPQRRRIKSPTPDDIHTDIDFATEIGQGLLLEVRKMHNMVQEKNEAIKAMDFAKTNDEARISTLEKRLKMKEDAEERLKDQCWDLEVSKQELIAQVTELQQKLARKTVDHTRVANRLNALTEESEALRNKNEQQSEAMKSMQKKMNDSPSSRQNQSPLRDSHVHHSRSSLLPVPVKLDSIQSASITSITTSVAESEASDTPKQTKSSPTAQTTSAATGKTVEVDALKHSLAHSHRTIAQLRAMLHMERTEKNETKKLLSESQETIEKMRRNRNAWNDEEPSVQLNTPKIKMVPSKRRGAARYASGLVRGSEVDHHCELEPSHAEEDIQSMDESCDETDDLQRHDEVQSHEDQCSLTLATSESQIIKPRKMRSLGEELQLATFSIEPIMTDSPESGEMEEDGKDQVQDSFIVAEGGQLKAQVAYHAKRTSPKRRNIDSSKECSLRRSPKLRDLTNNPAPHAAGRMTEIPTLKPTMSDSTVRTLQETIVMRPSFSEPRVPVLIQTHLPSTTNLGEISIKKDEENQKTLSSICTQTDENTKSDVSDTLNSQKRNSRLLRKSNESQRSASSVISIHWRSSIAGDMASSRLDYSTGGLTLLTQTMIGDWMWKYTRKTVGNGYSEKPHKRFCWIHPYTRTLYWSTVEPGIGEAESRAKSAFIESVVTAMDEGDALSRDMPKASIIIKTSSRELKLKARDDIRHTVWFEALKYLLLRTSPASTYDIPMLSSASNQRRSEVLSSTISQATLLRKQGGHGKIPNFTEKSEMSSLETNQAPFSSLSTLFHRSTPSDGAPTAATTTTASKQQQTLSHRVSMRLRPLSTVSTSLSLRRRQSLAITHNP</sequence>
<feature type="region of interest" description="Disordered" evidence="2">
    <location>
        <begin position="466"/>
        <end position="499"/>
    </location>
</feature>
<dbReference type="GO" id="GO:0005739">
    <property type="term" value="C:mitochondrion"/>
    <property type="evidence" value="ECO:0007669"/>
    <property type="project" value="TreeGrafter"/>
</dbReference>
<feature type="region of interest" description="Disordered" evidence="2">
    <location>
        <begin position="265"/>
        <end position="316"/>
    </location>
</feature>
<feature type="compositionally biased region" description="Basic and acidic residues" evidence="2">
    <location>
        <begin position="579"/>
        <end position="597"/>
    </location>
</feature>
<reference evidence="4" key="1">
    <citation type="submission" date="2021-06" db="EMBL/GenBank/DDBJ databases">
        <authorList>
            <consortium name="DOE Joint Genome Institute"/>
            <person name="Mondo S.J."/>
            <person name="Amses K.R."/>
            <person name="Simmons D.R."/>
            <person name="Longcore J.E."/>
            <person name="Seto K."/>
            <person name="Alves G.H."/>
            <person name="Bonds A.E."/>
            <person name="Quandt C.A."/>
            <person name="Davis W.J."/>
            <person name="Chang Y."/>
            <person name="Letcher P.M."/>
            <person name="Powell M.J."/>
            <person name="Kuo A."/>
            <person name="Labutti K."/>
            <person name="Pangilinan J."/>
            <person name="Andreopoulos W."/>
            <person name="Tritt A."/>
            <person name="Riley R."/>
            <person name="Hundley H."/>
            <person name="Johnson J."/>
            <person name="Lipzen A."/>
            <person name="Barry K."/>
            <person name="Berbee M.L."/>
            <person name="Buchler N.E."/>
            <person name="Grigoriev I.V."/>
            <person name="Spatafora J.W."/>
            <person name="Stajich J.E."/>
            <person name="James T.Y."/>
        </authorList>
    </citation>
    <scope>NUCLEOTIDE SEQUENCE</scope>
    <source>
        <strain evidence="4">AG</strain>
    </source>
</reference>
<feature type="region of interest" description="Disordered" evidence="2">
    <location>
        <begin position="676"/>
        <end position="705"/>
    </location>
</feature>
<dbReference type="GO" id="GO:0032065">
    <property type="term" value="P:maintenance of protein location in cell cortex"/>
    <property type="evidence" value="ECO:0007669"/>
    <property type="project" value="InterPro"/>
</dbReference>
<dbReference type="Pfam" id="PF12814">
    <property type="entry name" value="Mcp5_PH"/>
    <property type="match status" value="1"/>
</dbReference>
<feature type="coiled-coil region" evidence="1">
    <location>
        <begin position="397"/>
        <end position="424"/>
    </location>
</feature>
<dbReference type="InterPro" id="IPR024774">
    <property type="entry name" value="PH_dom-Mcp5-type"/>
</dbReference>
<evidence type="ECO:0000256" key="1">
    <source>
        <dbReference type="SAM" id="Coils"/>
    </source>
</evidence>
<protein>
    <recommendedName>
        <fullName evidence="3">Pleckstrin homology domain-containing protein</fullName>
    </recommendedName>
</protein>
<feature type="region of interest" description="Disordered" evidence="2">
    <location>
        <begin position="923"/>
        <end position="952"/>
    </location>
</feature>
<name>A0AAD5ECW1_UMBRA</name>
<evidence type="ECO:0000259" key="3">
    <source>
        <dbReference type="Pfam" id="PF12814"/>
    </source>
</evidence>
<dbReference type="InterPro" id="IPR053005">
    <property type="entry name" value="Nuclear_Pos-Cytoskel_Interact"/>
</dbReference>
<feature type="region of interest" description="Disordered" evidence="2">
    <location>
        <begin position="572"/>
        <end position="609"/>
    </location>
</feature>
<feature type="compositionally biased region" description="Acidic residues" evidence="2">
    <location>
        <begin position="472"/>
        <end position="484"/>
    </location>
</feature>
<dbReference type="GeneID" id="75913201"/>
<evidence type="ECO:0000313" key="4">
    <source>
        <dbReference type="EMBL" id="KAI8580977.1"/>
    </source>
</evidence>
<evidence type="ECO:0000313" key="5">
    <source>
        <dbReference type="Proteomes" id="UP001206595"/>
    </source>
</evidence>
<dbReference type="RefSeq" id="XP_051445981.1">
    <property type="nucleotide sequence ID" value="XM_051587856.1"/>
</dbReference>
<dbReference type="SUPFAM" id="SSF50729">
    <property type="entry name" value="PH domain-like"/>
    <property type="match status" value="1"/>
</dbReference>
<dbReference type="EMBL" id="MU620908">
    <property type="protein sequence ID" value="KAI8580977.1"/>
    <property type="molecule type" value="Genomic_DNA"/>
</dbReference>
<dbReference type="PANTHER" id="PTHR28190:SF1">
    <property type="entry name" value="NUCLEAR MIGRATION PROTEIN NUM1"/>
    <property type="match status" value="1"/>
</dbReference>
<gene>
    <name evidence="4" type="ORF">K450DRAFT_234035</name>
</gene>